<dbReference type="Gene3D" id="1.10.287.990">
    <property type="entry name" value="Fe,Mn superoxide dismutase (SOD) domain"/>
    <property type="match status" value="1"/>
</dbReference>
<sequence>MMELPYPMDALEPHVSKETVEFHYLKHHQGYVTKLNQLTTDQMKELTLEQLIAHPDSQPIFNNAAQVYNHQFYWNSMSPQGGGYPVGPIADEIEKQFGSFESFKTAFKAEAMNHFGSGWVWLVDDASNGTLKIISTHDANTPITSGLAPLLTCDVWEHAYYIDYRNLRASYLDSWWHLVNWQFANDNLAQSRPSHHDL</sequence>
<feature type="domain" description="Manganese/iron superoxide dismutase C-terminal" evidence="8">
    <location>
        <begin position="87"/>
        <end position="186"/>
    </location>
</feature>
<dbReference type="PIRSF" id="PIRSF000349">
    <property type="entry name" value="SODismutase"/>
    <property type="match status" value="1"/>
</dbReference>
<dbReference type="InterPro" id="IPR019833">
    <property type="entry name" value="Mn/Fe_SOD_BS"/>
</dbReference>
<dbReference type="InterPro" id="IPR001189">
    <property type="entry name" value="Mn/Fe_SOD"/>
</dbReference>
<feature type="binding site" evidence="5">
    <location>
        <position position="158"/>
    </location>
    <ligand>
        <name>Mn(2+)</name>
        <dbReference type="ChEBI" id="CHEBI:29035"/>
    </ligand>
</feature>
<dbReference type="Pfam" id="PF02777">
    <property type="entry name" value="Sod_Fe_C"/>
    <property type="match status" value="1"/>
</dbReference>
<proteinExistence type="inferred from homology"/>
<dbReference type="SUPFAM" id="SSF46609">
    <property type="entry name" value="Fe,Mn superoxide dismutase (SOD), N-terminal domain"/>
    <property type="match status" value="1"/>
</dbReference>
<comment type="function">
    <text evidence="6">Destroys radicals which are normally produced within the cells and which are toxic to biological systems.</text>
</comment>
<keyword evidence="4 6" id="KW-0560">Oxidoreductase</keyword>
<dbReference type="Gene3D" id="3.55.40.20">
    <property type="entry name" value="Iron/manganese superoxide dismutase, C-terminal domain"/>
    <property type="match status" value="1"/>
</dbReference>
<dbReference type="FunFam" id="3.55.40.20:FF:000001">
    <property type="entry name" value="Superoxide dismutase"/>
    <property type="match status" value="1"/>
</dbReference>
<evidence type="ECO:0000259" key="8">
    <source>
        <dbReference type="Pfam" id="PF02777"/>
    </source>
</evidence>
<dbReference type="PROSITE" id="PS00088">
    <property type="entry name" value="SOD_MN"/>
    <property type="match status" value="1"/>
</dbReference>
<dbReference type="EMBL" id="GIBP01008053">
    <property type="protein sequence ID" value="NDV37022.1"/>
    <property type="molecule type" value="Transcribed_RNA"/>
</dbReference>
<comment type="catalytic activity">
    <reaction evidence="6">
        <text>2 superoxide + 2 H(+) = H2O2 + O2</text>
        <dbReference type="Rhea" id="RHEA:20696"/>
        <dbReference type="ChEBI" id="CHEBI:15378"/>
        <dbReference type="ChEBI" id="CHEBI:15379"/>
        <dbReference type="ChEBI" id="CHEBI:16240"/>
        <dbReference type="ChEBI" id="CHEBI:18421"/>
        <dbReference type="EC" id="1.15.1.1"/>
    </reaction>
</comment>
<protein>
    <recommendedName>
        <fullName evidence="2 6">Superoxide dismutase</fullName>
        <ecNumber evidence="2 6">1.15.1.1</ecNumber>
    </recommendedName>
</protein>
<feature type="binding site" evidence="5">
    <location>
        <position position="70"/>
    </location>
    <ligand>
        <name>Mn(2+)</name>
        <dbReference type="ChEBI" id="CHEBI:29035"/>
    </ligand>
</feature>
<dbReference type="GO" id="GO:0046872">
    <property type="term" value="F:metal ion binding"/>
    <property type="evidence" value="ECO:0007669"/>
    <property type="project" value="UniProtKB-KW"/>
</dbReference>
<reference evidence="9" key="1">
    <citation type="journal article" date="2020" name="J. Eukaryot. Microbiol.">
        <title>De novo Sequencing, Assembly and Annotation of the Transcriptome for the Free-Living Testate Amoeba Arcella intermedia.</title>
        <authorList>
            <person name="Ribeiro G.M."/>
            <person name="Porfirio-Sousa A.L."/>
            <person name="Maurer-Alcala X.X."/>
            <person name="Katz L.A."/>
            <person name="Lahr D.J.G."/>
        </authorList>
    </citation>
    <scope>NUCLEOTIDE SEQUENCE</scope>
</reference>
<evidence type="ECO:0000256" key="3">
    <source>
        <dbReference type="ARBA" id="ARBA00022723"/>
    </source>
</evidence>
<dbReference type="SUPFAM" id="SSF54719">
    <property type="entry name" value="Fe,Mn superoxide dismutase (SOD), C-terminal domain"/>
    <property type="match status" value="1"/>
</dbReference>
<evidence type="ECO:0000256" key="1">
    <source>
        <dbReference type="ARBA" id="ARBA00008714"/>
    </source>
</evidence>
<evidence type="ECO:0000313" key="9">
    <source>
        <dbReference type="EMBL" id="NDV37022.1"/>
    </source>
</evidence>
<evidence type="ECO:0000259" key="7">
    <source>
        <dbReference type="Pfam" id="PF00081"/>
    </source>
</evidence>
<dbReference type="PRINTS" id="PR01703">
    <property type="entry name" value="MNSODISMTASE"/>
</dbReference>
<dbReference type="PANTHER" id="PTHR42769">
    <property type="entry name" value="SUPEROXIDE DISMUTASE"/>
    <property type="match status" value="1"/>
</dbReference>
<dbReference type="InterPro" id="IPR036324">
    <property type="entry name" value="Mn/Fe_SOD_N_sf"/>
</dbReference>
<dbReference type="EC" id="1.15.1.1" evidence="2 6"/>
<feature type="domain" description="Manganese/iron superoxide dismutase N-terminal" evidence="7">
    <location>
        <begin position="2"/>
        <end position="78"/>
    </location>
</feature>
<dbReference type="AlphaFoldDB" id="A0A6B2LIW1"/>
<organism evidence="9">
    <name type="scientific">Arcella intermedia</name>
    <dbReference type="NCBI Taxonomy" id="1963864"/>
    <lineage>
        <taxon>Eukaryota</taxon>
        <taxon>Amoebozoa</taxon>
        <taxon>Tubulinea</taxon>
        <taxon>Elardia</taxon>
        <taxon>Arcellinida</taxon>
        <taxon>Sphaerothecina</taxon>
        <taxon>Arcellidae</taxon>
        <taxon>Arcella</taxon>
    </lineage>
</organism>
<feature type="binding site" evidence="5">
    <location>
        <position position="154"/>
    </location>
    <ligand>
        <name>Mn(2+)</name>
        <dbReference type="ChEBI" id="CHEBI:29035"/>
    </ligand>
</feature>
<dbReference type="Pfam" id="PF00081">
    <property type="entry name" value="Sod_Fe_N"/>
    <property type="match status" value="1"/>
</dbReference>
<accession>A0A6B2LIW1</accession>
<dbReference type="GO" id="GO:0004784">
    <property type="term" value="F:superoxide dismutase activity"/>
    <property type="evidence" value="ECO:0007669"/>
    <property type="project" value="UniProtKB-EC"/>
</dbReference>
<evidence type="ECO:0000256" key="4">
    <source>
        <dbReference type="ARBA" id="ARBA00023002"/>
    </source>
</evidence>
<evidence type="ECO:0000256" key="2">
    <source>
        <dbReference type="ARBA" id="ARBA00012682"/>
    </source>
</evidence>
<evidence type="ECO:0000256" key="6">
    <source>
        <dbReference type="RuleBase" id="RU000414"/>
    </source>
</evidence>
<dbReference type="InterPro" id="IPR019832">
    <property type="entry name" value="Mn/Fe_SOD_C"/>
</dbReference>
<feature type="binding site" evidence="5">
    <location>
        <position position="23"/>
    </location>
    <ligand>
        <name>Mn(2+)</name>
        <dbReference type="ChEBI" id="CHEBI:29035"/>
    </ligand>
</feature>
<dbReference type="PANTHER" id="PTHR42769:SF3">
    <property type="entry name" value="SUPEROXIDE DISMUTASE [FE] 2, CHLOROPLASTIC"/>
    <property type="match status" value="1"/>
</dbReference>
<dbReference type="InterPro" id="IPR036314">
    <property type="entry name" value="SOD_C_sf"/>
</dbReference>
<dbReference type="InterPro" id="IPR019831">
    <property type="entry name" value="Mn/Fe_SOD_N"/>
</dbReference>
<comment type="similarity">
    <text evidence="1 6">Belongs to the iron/manganese superoxide dismutase family.</text>
</comment>
<evidence type="ECO:0000256" key="5">
    <source>
        <dbReference type="PIRSR" id="PIRSR000349-1"/>
    </source>
</evidence>
<keyword evidence="3 5" id="KW-0479">Metal-binding</keyword>
<name>A0A6B2LIW1_9EUKA</name>